<keyword evidence="3" id="KW-0540">Nuclease</keyword>
<name>A0AAW9HJ95_9ACTO</name>
<accession>A0AAW9HJ95</accession>
<dbReference type="RefSeq" id="WP_143231791.1">
    <property type="nucleotide sequence ID" value="NZ_CAUPFC010000025.1"/>
</dbReference>
<evidence type="ECO:0000256" key="1">
    <source>
        <dbReference type="SAM" id="MobiDB-lite"/>
    </source>
</evidence>
<feature type="region of interest" description="Disordered" evidence="1">
    <location>
        <begin position="1"/>
        <end position="27"/>
    </location>
</feature>
<keyword evidence="3" id="KW-0255">Endonuclease</keyword>
<dbReference type="GO" id="GO:0004519">
    <property type="term" value="F:endonuclease activity"/>
    <property type="evidence" value="ECO:0007669"/>
    <property type="project" value="UniProtKB-KW"/>
</dbReference>
<evidence type="ECO:0000313" key="5">
    <source>
        <dbReference type="Proteomes" id="UP001284901"/>
    </source>
</evidence>
<dbReference type="Gene3D" id="3.60.10.10">
    <property type="entry name" value="Endonuclease/exonuclease/phosphatase"/>
    <property type="match status" value="1"/>
</dbReference>
<dbReference type="Pfam" id="PF03372">
    <property type="entry name" value="Exo_endo_phos"/>
    <property type="match status" value="1"/>
</dbReference>
<dbReference type="EMBL" id="JAWNFY010000007">
    <property type="protein sequence ID" value="MDY5146106.1"/>
    <property type="molecule type" value="Genomic_DNA"/>
</dbReference>
<dbReference type="InterPro" id="IPR005135">
    <property type="entry name" value="Endo/exonuclease/phosphatase"/>
</dbReference>
<dbReference type="InterPro" id="IPR036691">
    <property type="entry name" value="Endo/exonu/phosph_ase_sf"/>
</dbReference>
<dbReference type="EMBL" id="JAWNFV010000007">
    <property type="protein sequence ID" value="MDY5140556.1"/>
    <property type="molecule type" value="Genomic_DNA"/>
</dbReference>
<proteinExistence type="predicted"/>
<protein>
    <submittedName>
        <fullName evidence="3">Endonuclease/exonuclease/phosphatase family protein</fullName>
    </submittedName>
</protein>
<evidence type="ECO:0000313" key="3">
    <source>
        <dbReference type="EMBL" id="MDY5140556.1"/>
    </source>
</evidence>
<keyword evidence="3" id="KW-0378">Hydrolase</keyword>
<dbReference type="SUPFAM" id="SSF56219">
    <property type="entry name" value="DNase I-like"/>
    <property type="match status" value="1"/>
</dbReference>
<evidence type="ECO:0000313" key="4">
    <source>
        <dbReference type="EMBL" id="MDY5146106.1"/>
    </source>
</evidence>
<evidence type="ECO:0000313" key="6">
    <source>
        <dbReference type="Proteomes" id="UP001288320"/>
    </source>
</evidence>
<reference evidence="3 5" key="1">
    <citation type="submission" date="2023-10" db="EMBL/GenBank/DDBJ databases">
        <title>Whole Genome based description of the genera Actinobaculum and Actinotignum reveals a complex phylogenetic relationship within the species included in the genus Actinotignum.</title>
        <authorList>
            <person name="Jensen C.S."/>
            <person name="Dargis R."/>
            <person name="Kemp M."/>
            <person name="Christensen J.J."/>
        </authorList>
    </citation>
    <scope>NUCLEOTIDE SEQUENCE</scope>
    <source>
        <strain evidence="4 5">SLA_B089</strain>
        <strain evidence="3">SLA_B245</strain>
    </source>
</reference>
<dbReference type="Proteomes" id="UP001284901">
    <property type="component" value="Unassembled WGS sequence"/>
</dbReference>
<dbReference type="Proteomes" id="UP001288320">
    <property type="component" value="Unassembled WGS sequence"/>
</dbReference>
<comment type="caution">
    <text evidence="3">The sequence shown here is derived from an EMBL/GenBank/DDBJ whole genome shotgun (WGS) entry which is preliminary data.</text>
</comment>
<organism evidence="3 6">
    <name type="scientific">Actinotignum timonense</name>
    <dbReference type="NCBI Taxonomy" id="1870995"/>
    <lineage>
        <taxon>Bacteria</taxon>
        <taxon>Bacillati</taxon>
        <taxon>Actinomycetota</taxon>
        <taxon>Actinomycetes</taxon>
        <taxon>Actinomycetales</taxon>
        <taxon>Actinomycetaceae</taxon>
        <taxon>Actinotignum</taxon>
    </lineage>
</organism>
<dbReference type="AlphaFoldDB" id="A0AAW9HJ95"/>
<sequence length="265" mass="28627">MPSLHVMSANLQQGKPSRRPRPGTDKVTWQRESISKAIRLITAAGPELLALQEVKVTTAGGDLYAPLLAAGNYHEAIFAPTKNERGRLRATKKGEARGVGTALLSVYPIGAREVINLPVHQQETWLKTLRTNIGIGEIPRVAILAEIKVAPGHSVVVAATHLTYTYRLNVTQLRTVTGALAGFAQRYGLEKAPRLIIGDLNIRGCEVPLAATGFEAAAEALTYPSDEPESQIDHILGTGVEVRAAENLFLPLSDHRALRATAVWK</sequence>
<keyword evidence="5" id="KW-1185">Reference proteome</keyword>
<feature type="domain" description="Endonuclease/exonuclease/phosphatase" evidence="2">
    <location>
        <begin position="37"/>
        <end position="255"/>
    </location>
</feature>
<gene>
    <name evidence="3" type="ORF">R6G74_04415</name>
    <name evidence="4" type="ORF">R6P33_03565</name>
</gene>
<evidence type="ECO:0000259" key="2">
    <source>
        <dbReference type="Pfam" id="PF03372"/>
    </source>
</evidence>
<dbReference type="GeneID" id="92813086"/>